<evidence type="ECO:0000256" key="2">
    <source>
        <dbReference type="SAM" id="MobiDB-lite"/>
    </source>
</evidence>
<dbReference type="Proteomes" id="UP000315017">
    <property type="component" value="Chromosome"/>
</dbReference>
<sequence length="290" mass="31436">MPGWKPLPQKLSDLQLSDVVALAVCCLLPLSLGCGLAAQGRNVDGVRYFQQGNYPVAMAKFQEAMRTDPQNPDSYYNAAATSHRMGLVNRDANALSQAESLYNTCLSYNPNHVDCRRGLAVLLTETGRTTQAFTMLNDWAAKSPSSADARVELARLSEEVGDNRNAEYYLTEALRLDVGNWRAHAALGRQRELSGNYQQAIVNYQRAQQLNPYQPQLASKVQELTTRMAQGGLSPGALPTGNTQVNTTPGTVGPFQWTNPPSSAPANIIASPARATFGNSASMPAASRQY</sequence>
<accession>A0A517YAW2</accession>
<dbReference type="Pfam" id="PF13432">
    <property type="entry name" value="TPR_16"/>
    <property type="match status" value="1"/>
</dbReference>
<feature type="region of interest" description="Disordered" evidence="2">
    <location>
        <begin position="234"/>
        <end position="254"/>
    </location>
</feature>
<feature type="repeat" description="TPR" evidence="1">
    <location>
        <begin position="38"/>
        <end position="71"/>
    </location>
</feature>
<feature type="repeat" description="TPR" evidence="1">
    <location>
        <begin position="181"/>
        <end position="214"/>
    </location>
</feature>
<keyword evidence="1" id="KW-0802">TPR repeat</keyword>
<gene>
    <name evidence="3" type="ORF">ETAA8_23890</name>
</gene>
<protein>
    <submittedName>
        <fullName evidence="3">Photosystem I assembly protein Ycf3</fullName>
    </submittedName>
</protein>
<proteinExistence type="predicted"/>
<dbReference type="PROSITE" id="PS50005">
    <property type="entry name" value="TPR"/>
    <property type="match status" value="2"/>
</dbReference>
<dbReference type="InterPro" id="IPR019734">
    <property type="entry name" value="TPR_rpt"/>
</dbReference>
<dbReference type="SMART" id="SM00028">
    <property type="entry name" value="TPR"/>
    <property type="match status" value="4"/>
</dbReference>
<dbReference type="InterPro" id="IPR037919">
    <property type="entry name" value="OGT"/>
</dbReference>
<evidence type="ECO:0000256" key="1">
    <source>
        <dbReference type="PROSITE-ProRule" id="PRU00339"/>
    </source>
</evidence>
<dbReference type="InterPro" id="IPR011990">
    <property type="entry name" value="TPR-like_helical_dom_sf"/>
</dbReference>
<dbReference type="AlphaFoldDB" id="A0A517YAW2"/>
<keyword evidence="4" id="KW-1185">Reference proteome</keyword>
<organism evidence="3 4">
    <name type="scientific">Anatilimnocola aggregata</name>
    <dbReference type="NCBI Taxonomy" id="2528021"/>
    <lineage>
        <taxon>Bacteria</taxon>
        <taxon>Pseudomonadati</taxon>
        <taxon>Planctomycetota</taxon>
        <taxon>Planctomycetia</taxon>
        <taxon>Pirellulales</taxon>
        <taxon>Pirellulaceae</taxon>
        <taxon>Anatilimnocola</taxon>
    </lineage>
</organism>
<dbReference type="GO" id="GO:0006493">
    <property type="term" value="P:protein O-linked glycosylation"/>
    <property type="evidence" value="ECO:0007669"/>
    <property type="project" value="InterPro"/>
</dbReference>
<evidence type="ECO:0000313" key="4">
    <source>
        <dbReference type="Proteomes" id="UP000315017"/>
    </source>
</evidence>
<feature type="compositionally biased region" description="Polar residues" evidence="2">
    <location>
        <begin position="240"/>
        <end position="250"/>
    </location>
</feature>
<name>A0A517YAW2_9BACT</name>
<dbReference type="RefSeq" id="WP_145088152.1">
    <property type="nucleotide sequence ID" value="NZ_CP036274.1"/>
</dbReference>
<dbReference type="GO" id="GO:0097363">
    <property type="term" value="F:protein O-acetylglucosaminyltransferase activity"/>
    <property type="evidence" value="ECO:0007669"/>
    <property type="project" value="TreeGrafter"/>
</dbReference>
<evidence type="ECO:0000313" key="3">
    <source>
        <dbReference type="EMBL" id="QDU27302.1"/>
    </source>
</evidence>
<dbReference type="Pfam" id="PF14559">
    <property type="entry name" value="TPR_19"/>
    <property type="match status" value="1"/>
</dbReference>
<dbReference type="PROSITE" id="PS51257">
    <property type="entry name" value="PROKAR_LIPOPROTEIN"/>
    <property type="match status" value="1"/>
</dbReference>
<dbReference type="PANTHER" id="PTHR44366:SF1">
    <property type="entry name" value="UDP-N-ACETYLGLUCOSAMINE--PEPTIDE N-ACETYLGLUCOSAMINYLTRANSFERASE 110 KDA SUBUNIT"/>
    <property type="match status" value="1"/>
</dbReference>
<reference evidence="3 4" key="1">
    <citation type="submission" date="2019-02" db="EMBL/GenBank/DDBJ databases">
        <title>Deep-cultivation of Planctomycetes and their phenomic and genomic characterization uncovers novel biology.</title>
        <authorList>
            <person name="Wiegand S."/>
            <person name="Jogler M."/>
            <person name="Boedeker C."/>
            <person name="Pinto D."/>
            <person name="Vollmers J."/>
            <person name="Rivas-Marin E."/>
            <person name="Kohn T."/>
            <person name="Peeters S.H."/>
            <person name="Heuer A."/>
            <person name="Rast P."/>
            <person name="Oberbeckmann S."/>
            <person name="Bunk B."/>
            <person name="Jeske O."/>
            <person name="Meyerdierks A."/>
            <person name="Storesund J.E."/>
            <person name="Kallscheuer N."/>
            <person name="Luecker S."/>
            <person name="Lage O.M."/>
            <person name="Pohl T."/>
            <person name="Merkel B.J."/>
            <person name="Hornburger P."/>
            <person name="Mueller R.-W."/>
            <person name="Bruemmer F."/>
            <person name="Labrenz M."/>
            <person name="Spormann A.M."/>
            <person name="Op den Camp H."/>
            <person name="Overmann J."/>
            <person name="Amann R."/>
            <person name="Jetten M.S.M."/>
            <person name="Mascher T."/>
            <person name="Medema M.H."/>
            <person name="Devos D.P."/>
            <person name="Kaster A.-K."/>
            <person name="Ovreas L."/>
            <person name="Rohde M."/>
            <person name="Galperin M.Y."/>
            <person name="Jogler C."/>
        </authorList>
    </citation>
    <scope>NUCLEOTIDE SEQUENCE [LARGE SCALE GENOMIC DNA]</scope>
    <source>
        <strain evidence="3 4">ETA_A8</strain>
    </source>
</reference>
<dbReference type="EMBL" id="CP036274">
    <property type="protein sequence ID" value="QDU27302.1"/>
    <property type="molecule type" value="Genomic_DNA"/>
</dbReference>
<dbReference type="OrthoDB" id="270653at2"/>
<dbReference type="Gene3D" id="1.25.40.10">
    <property type="entry name" value="Tetratricopeptide repeat domain"/>
    <property type="match status" value="2"/>
</dbReference>
<dbReference type="SUPFAM" id="SSF48452">
    <property type="entry name" value="TPR-like"/>
    <property type="match status" value="1"/>
</dbReference>
<dbReference type="KEGG" id="aagg:ETAA8_23890"/>
<dbReference type="Pfam" id="PF13414">
    <property type="entry name" value="TPR_11"/>
    <property type="match status" value="1"/>
</dbReference>
<dbReference type="PANTHER" id="PTHR44366">
    <property type="entry name" value="UDP-N-ACETYLGLUCOSAMINE--PEPTIDE N-ACETYLGLUCOSAMINYLTRANSFERASE 110 KDA SUBUNIT"/>
    <property type="match status" value="1"/>
</dbReference>